<sequence length="276" mass="30088">MASEAWNQAQREERHRTMMAAVAATRRSAPIFAHVSAAVVWGIPIVGPHLDCVHLHTGGRSVARTKNGVVWHHDALGAEELAEIGGVTVTSYARTLLDLARTLPFASAVAAIDHGIRPRLRPDRAAVVVAEQAGLLESLASLGRVRGVRPARAAIEFADARSDSAGESISRANMHLLGFPAPDLQVAFHRTDGGKDVADFDWPENNVFGEFDGYGKYVKREFTGGRPIAEIVAAEKARENRIRKHRSFGARWDWPIAIRPQLLRAELLGAGLRPQL</sequence>
<dbReference type="EMBL" id="CP158374">
    <property type="protein sequence ID" value="XBX82349.1"/>
    <property type="molecule type" value="Genomic_DNA"/>
</dbReference>
<dbReference type="AlphaFoldDB" id="A0AAU7W6V9"/>
<reference evidence="1" key="1">
    <citation type="submission" date="2024-05" db="EMBL/GenBank/DDBJ databases">
        <authorList>
            <person name="Yu L."/>
        </authorList>
    </citation>
    <scope>NUCLEOTIDE SEQUENCE</scope>
    <source>
        <strain evidence="1">G08B096</strain>
    </source>
</reference>
<gene>
    <name evidence="1" type="ORF">ABIQ69_00090</name>
</gene>
<dbReference type="RefSeq" id="WP_350348369.1">
    <property type="nucleotide sequence ID" value="NZ_CP158374.1"/>
</dbReference>
<accession>A0AAU7W6V9</accession>
<name>A0AAU7W6V9_9MICO</name>
<proteinExistence type="predicted"/>
<protein>
    <submittedName>
        <fullName evidence="1">Uncharacterized protein</fullName>
    </submittedName>
</protein>
<organism evidence="1">
    <name type="scientific">Agromyces sp. G08B096</name>
    <dbReference type="NCBI Taxonomy" id="3156399"/>
    <lineage>
        <taxon>Bacteria</taxon>
        <taxon>Bacillati</taxon>
        <taxon>Actinomycetota</taxon>
        <taxon>Actinomycetes</taxon>
        <taxon>Micrococcales</taxon>
        <taxon>Microbacteriaceae</taxon>
        <taxon>Agromyces</taxon>
    </lineage>
</organism>
<evidence type="ECO:0000313" key="1">
    <source>
        <dbReference type="EMBL" id="XBX82349.1"/>
    </source>
</evidence>